<sequence length="125" mass="13725">MLEDIGYLACKPASVPMDPKVQLSDVDGDLLTDISQYKRLIGRLLYLTLSRLDVRKLSQFLAQPRLPRLPHLKAAHHLLRYLKSNPDPTGKPDSTEALLRAISDAFNGPSEGSLMDGIGNVSGDD</sequence>
<evidence type="ECO:0000313" key="2">
    <source>
        <dbReference type="Proteomes" id="UP000323000"/>
    </source>
</evidence>
<organism evidence="1 2">
    <name type="scientific">Acer yangbiense</name>
    <dbReference type="NCBI Taxonomy" id="1000413"/>
    <lineage>
        <taxon>Eukaryota</taxon>
        <taxon>Viridiplantae</taxon>
        <taxon>Streptophyta</taxon>
        <taxon>Embryophyta</taxon>
        <taxon>Tracheophyta</taxon>
        <taxon>Spermatophyta</taxon>
        <taxon>Magnoliopsida</taxon>
        <taxon>eudicotyledons</taxon>
        <taxon>Gunneridae</taxon>
        <taxon>Pentapetalae</taxon>
        <taxon>rosids</taxon>
        <taxon>malvids</taxon>
        <taxon>Sapindales</taxon>
        <taxon>Sapindaceae</taxon>
        <taxon>Hippocastanoideae</taxon>
        <taxon>Acereae</taxon>
        <taxon>Acer</taxon>
    </lineage>
</organism>
<dbReference type="PANTHER" id="PTHR11439">
    <property type="entry name" value="GAG-POL-RELATED RETROTRANSPOSON"/>
    <property type="match status" value="1"/>
</dbReference>
<protein>
    <recommendedName>
        <fullName evidence="3">Reverse transcriptase Ty1/copia-type domain-containing protein</fullName>
    </recommendedName>
</protein>
<dbReference type="EMBL" id="VAHF01000005">
    <property type="protein sequence ID" value="TXG62294.1"/>
    <property type="molecule type" value="Genomic_DNA"/>
</dbReference>
<keyword evidence="2" id="KW-1185">Reference proteome</keyword>
<evidence type="ECO:0000313" key="1">
    <source>
        <dbReference type="EMBL" id="TXG62294.1"/>
    </source>
</evidence>
<reference evidence="2" key="1">
    <citation type="journal article" date="2019" name="Gigascience">
        <title>De novo genome assembly of the endangered Acer yangbiense, a plant species with extremely small populations endemic to Yunnan Province, China.</title>
        <authorList>
            <person name="Yang J."/>
            <person name="Wariss H.M."/>
            <person name="Tao L."/>
            <person name="Zhang R."/>
            <person name="Yun Q."/>
            <person name="Hollingsworth P."/>
            <person name="Dao Z."/>
            <person name="Luo G."/>
            <person name="Guo H."/>
            <person name="Ma Y."/>
            <person name="Sun W."/>
        </authorList>
    </citation>
    <scope>NUCLEOTIDE SEQUENCE [LARGE SCALE GENOMIC DNA]</scope>
    <source>
        <strain evidence="2">cv. Malutang</strain>
    </source>
</reference>
<evidence type="ECO:0008006" key="3">
    <source>
        <dbReference type="Google" id="ProtNLM"/>
    </source>
</evidence>
<dbReference type="AlphaFoldDB" id="A0A5C7HZZ3"/>
<proteinExistence type="predicted"/>
<dbReference type="OrthoDB" id="909962at2759"/>
<dbReference type="Proteomes" id="UP000323000">
    <property type="component" value="Chromosome 5"/>
</dbReference>
<gene>
    <name evidence="1" type="ORF">EZV62_013657</name>
</gene>
<name>A0A5C7HZZ3_9ROSI</name>
<accession>A0A5C7HZZ3</accession>
<comment type="caution">
    <text evidence="1">The sequence shown here is derived from an EMBL/GenBank/DDBJ whole genome shotgun (WGS) entry which is preliminary data.</text>
</comment>
<dbReference type="PANTHER" id="PTHR11439:SF463">
    <property type="entry name" value="REVERSE TRANSCRIPTASE TY1_COPIA-TYPE DOMAIN-CONTAINING PROTEIN"/>
    <property type="match status" value="1"/>
</dbReference>